<dbReference type="InterPro" id="IPR025327">
    <property type="entry name" value="DUF4233"/>
</dbReference>
<keyword evidence="4" id="KW-1185">Reference proteome</keyword>
<comment type="caution">
    <text evidence="3">The sequence shown here is derived from an EMBL/GenBank/DDBJ whole genome shotgun (WGS) entry which is preliminary data.</text>
</comment>
<dbReference type="RefSeq" id="WP_191272908.1">
    <property type="nucleotide sequence ID" value="NZ_BMXJ01000006.1"/>
</dbReference>
<feature type="transmembrane region" description="Helical" evidence="2">
    <location>
        <begin position="7"/>
        <end position="26"/>
    </location>
</feature>
<keyword evidence="2" id="KW-0472">Membrane</keyword>
<keyword evidence="2" id="KW-0812">Transmembrane</keyword>
<evidence type="ECO:0000313" key="4">
    <source>
        <dbReference type="Proteomes" id="UP000598217"/>
    </source>
</evidence>
<dbReference type="Pfam" id="PF14017">
    <property type="entry name" value="DUF4233"/>
    <property type="match status" value="1"/>
</dbReference>
<dbReference type="EMBL" id="JADBDY010000001">
    <property type="protein sequence ID" value="MBE1457028.1"/>
    <property type="molecule type" value="Genomic_DNA"/>
</dbReference>
<evidence type="ECO:0008006" key="5">
    <source>
        <dbReference type="Google" id="ProtNLM"/>
    </source>
</evidence>
<evidence type="ECO:0000313" key="3">
    <source>
        <dbReference type="EMBL" id="MBE1457028.1"/>
    </source>
</evidence>
<organism evidence="3 4">
    <name type="scientific">Nocardiopsis terrae</name>
    <dbReference type="NCBI Taxonomy" id="372655"/>
    <lineage>
        <taxon>Bacteria</taxon>
        <taxon>Bacillati</taxon>
        <taxon>Actinomycetota</taxon>
        <taxon>Actinomycetes</taxon>
        <taxon>Streptosporangiales</taxon>
        <taxon>Nocardiopsidaceae</taxon>
        <taxon>Nocardiopsis</taxon>
    </lineage>
</organism>
<feature type="region of interest" description="Disordered" evidence="1">
    <location>
        <begin position="110"/>
        <end position="140"/>
    </location>
</feature>
<dbReference type="Proteomes" id="UP000598217">
    <property type="component" value="Unassembled WGS sequence"/>
</dbReference>
<evidence type="ECO:0000256" key="1">
    <source>
        <dbReference type="SAM" id="MobiDB-lite"/>
    </source>
</evidence>
<proteinExistence type="predicted"/>
<feature type="compositionally biased region" description="Low complexity" evidence="1">
    <location>
        <begin position="115"/>
        <end position="132"/>
    </location>
</feature>
<feature type="transmembrane region" description="Helical" evidence="2">
    <location>
        <begin position="79"/>
        <end position="96"/>
    </location>
</feature>
<accession>A0ABR9HDA4</accession>
<reference evidence="3 4" key="1">
    <citation type="submission" date="2020-10" db="EMBL/GenBank/DDBJ databases">
        <title>Sequencing the genomes of 1000 actinobacteria strains.</title>
        <authorList>
            <person name="Klenk H.-P."/>
        </authorList>
    </citation>
    <scope>NUCLEOTIDE SEQUENCE [LARGE SCALE GENOMIC DNA]</scope>
    <source>
        <strain evidence="3 4">DSM 45157</strain>
    </source>
</reference>
<feature type="transmembrane region" description="Helical" evidence="2">
    <location>
        <begin position="32"/>
        <end position="49"/>
    </location>
</feature>
<name>A0ABR9HDA4_9ACTN</name>
<protein>
    <recommendedName>
        <fullName evidence="5">DUF4233 domain-containing protein</fullName>
    </recommendedName>
</protein>
<gene>
    <name evidence="3" type="ORF">H4W79_001242</name>
</gene>
<keyword evidence="2" id="KW-1133">Transmembrane helix</keyword>
<sequence length="140" mass="14207">MRTLCAVVLVFEVVVIGLAIPIAINLEGTDPALAGGVWGGMALAALVLSGLQKHTWAYYAAWGLQAAFLFSSFMVTGALLVAVVFVSLWITGVILGRRVDEVRAMHASRAEAEEATGTHGAAEGAGPAETAGAAGGAGRA</sequence>
<evidence type="ECO:0000256" key="2">
    <source>
        <dbReference type="SAM" id="Phobius"/>
    </source>
</evidence>